<dbReference type="InterPro" id="IPR043502">
    <property type="entry name" value="DNA/RNA_pol_sf"/>
</dbReference>
<dbReference type="SUPFAM" id="SSF53098">
    <property type="entry name" value="Ribonuclease H-like"/>
    <property type="match status" value="1"/>
</dbReference>
<dbReference type="InterPro" id="IPR036397">
    <property type="entry name" value="RNaseH_sf"/>
</dbReference>
<dbReference type="Pfam" id="PF00078">
    <property type="entry name" value="RVT_1"/>
    <property type="match status" value="1"/>
</dbReference>
<dbReference type="GO" id="GO:0004523">
    <property type="term" value="F:RNA-DNA hybrid ribonuclease activity"/>
    <property type="evidence" value="ECO:0007669"/>
    <property type="project" value="InterPro"/>
</dbReference>
<dbReference type="AlphaFoldDB" id="A0A1S4C9E4"/>
<name>A0A1S4C9E4_TOBAC</name>
<dbReference type="PROSITE" id="PS50879">
    <property type="entry name" value="RNASE_H_1"/>
    <property type="match status" value="1"/>
</dbReference>
<dbReference type="PANTHER" id="PTHR33116:SF67">
    <property type="entry name" value="REVERSE TRANSCRIPTASE"/>
    <property type="match status" value="1"/>
</dbReference>
<evidence type="ECO:0000259" key="2">
    <source>
        <dbReference type="PROSITE" id="PS50879"/>
    </source>
</evidence>
<dbReference type="InterPro" id="IPR002156">
    <property type="entry name" value="RNaseH_domain"/>
</dbReference>
<dbReference type="STRING" id="4097.A0A1S4C9E4"/>
<evidence type="ECO:0000313" key="3">
    <source>
        <dbReference type="RefSeq" id="XP_016497731.1"/>
    </source>
</evidence>
<dbReference type="KEGG" id="nta:107816519"/>
<dbReference type="InterPro" id="IPR012337">
    <property type="entry name" value="RNaseH-like_sf"/>
</dbReference>
<evidence type="ECO:0000259" key="1">
    <source>
        <dbReference type="PROSITE" id="PS50878"/>
    </source>
</evidence>
<dbReference type="Pfam" id="PF13456">
    <property type="entry name" value="RVT_3"/>
    <property type="match status" value="1"/>
</dbReference>
<dbReference type="PaxDb" id="4097-A0A1S4C9E4"/>
<evidence type="ECO:0008006" key="4">
    <source>
        <dbReference type="Google" id="ProtNLM"/>
    </source>
</evidence>
<protein>
    <recommendedName>
        <fullName evidence="4">Reverse transcriptase domain-containing protein</fullName>
    </recommendedName>
</protein>
<dbReference type="PANTHER" id="PTHR33116">
    <property type="entry name" value="REVERSE TRANSCRIPTASE ZINC-BINDING DOMAIN-CONTAINING PROTEIN-RELATED-RELATED"/>
    <property type="match status" value="1"/>
</dbReference>
<reference evidence="3" key="1">
    <citation type="submission" date="2025-08" db="UniProtKB">
        <authorList>
            <consortium name="RefSeq"/>
        </authorList>
    </citation>
    <scope>IDENTIFICATION</scope>
</reference>
<dbReference type="OrthoDB" id="1210581at2759"/>
<dbReference type="InterPro" id="IPR000477">
    <property type="entry name" value="RT_dom"/>
</dbReference>
<dbReference type="SUPFAM" id="SSF56672">
    <property type="entry name" value="DNA/RNA polymerases"/>
    <property type="match status" value="1"/>
</dbReference>
<feature type="domain" description="Reverse transcriptase" evidence="1">
    <location>
        <begin position="1"/>
        <end position="160"/>
    </location>
</feature>
<dbReference type="GO" id="GO:0003676">
    <property type="term" value="F:nucleic acid binding"/>
    <property type="evidence" value="ECO:0007669"/>
    <property type="project" value="InterPro"/>
</dbReference>
<dbReference type="Gene3D" id="3.30.420.10">
    <property type="entry name" value="Ribonuclease H-like superfamily/Ribonuclease H"/>
    <property type="match status" value="1"/>
</dbReference>
<dbReference type="InterPro" id="IPR044730">
    <property type="entry name" value="RNase_H-like_dom_plant"/>
</dbReference>
<accession>A0A1S4C9E4</accession>
<sequence length="575" mass="65828">MGFYEHFINMVWNLISNNWYSVLVNGQSSGFFKSTRGVKQGDPLSPALFTLSAEVLSRSLNKLFEDKSFVGFGMPKWSDPLNHLAYADDTIIFASAHPPSLSKIMAVLGNYEKISGQMINKDKSSYYMHSKVANGLFQAVGAITGFARGKFPFTYLGCPIFYTRRRKDYYEDLIKKVKAKLHSWKGELLSFGGKATLISSVLQSIPVHMLSVLDPPNNILQHLHKTFARFFWSTKEEERSRHWALWQNLCLPKEEGGLVFSSLHDVSRAMFAKLWWRFRTTKYLWSNFMWNKYCKKELPTVVHFRGGSHVWRQMLNAREEVEHAIVWELKSGTTNIWHENWTGLGALYHILPEDFPINEDLQEVVELRQGEAWDDQLEGYWDRPYWMPTPSGKFSVSSAWQILRHKADPNQEFKLMWIKDYKALVVCLVLSKIKATISSSTSYHHLGALKEKKCRVTWKLLFHGWYKYNTDGDSKGNPGPSSLGFCVRDNEGDVVYAREVDLGVTTNVVAEAKAILQGLERCVEHDLHPLILETDSLVMKKNDVYIKGSSREGSELTRSQKGIVSKPGLCLAKLA</sequence>
<dbReference type="PROSITE" id="PS50878">
    <property type="entry name" value="RT_POL"/>
    <property type="match status" value="1"/>
</dbReference>
<dbReference type="SMR" id="A0A1S4C9E4"/>
<proteinExistence type="predicted"/>
<feature type="domain" description="RNase H type-1" evidence="2">
    <location>
        <begin position="462"/>
        <end position="575"/>
    </location>
</feature>
<dbReference type="RefSeq" id="XP_016497731.1">
    <property type="nucleotide sequence ID" value="XM_016642245.1"/>
</dbReference>
<organism evidence="3">
    <name type="scientific">Nicotiana tabacum</name>
    <name type="common">Common tobacco</name>
    <dbReference type="NCBI Taxonomy" id="4097"/>
    <lineage>
        <taxon>Eukaryota</taxon>
        <taxon>Viridiplantae</taxon>
        <taxon>Streptophyta</taxon>
        <taxon>Embryophyta</taxon>
        <taxon>Tracheophyta</taxon>
        <taxon>Spermatophyta</taxon>
        <taxon>Magnoliopsida</taxon>
        <taxon>eudicotyledons</taxon>
        <taxon>Gunneridae</taxon>
        <taxon>Pentapetalae</taxon>
        <taxon>asterids</taxon>
        <taxon>lamiids</taxon>
        <taxon>Solanales</taxon>
        <taxon>Solanaceae</taxon>
        <taxon>Nicotianoideae</taxon>
        <taxon>Nicotianeae</taxon>
        <taxon>Nicotiana</taxon>
    </lineage>
</organism>
<dbReference type="CDD" id="cd06222">
    <property type="entry name" value="RNase_H_like"/>
    <property type="match status" value="1"/>
</dbReference>
<gene>
    <name evidence="3" type="primary">LOC107816519</name>
</gene>